<accession>A0AA38HD87</accession>
<dbReference type="GeneID" id="77727520"/>
<comment type="caution">
    <text evidence="2">The sequence shown here is derived from an EMBL/GenBank/DDBJ whole genome shotgun (WGS) entry which is preliminary data.</text>
</comment>
<sequence length="376" mass="41898">MSSYDLYVTFRGDPDPDRPTEEPTGITVACQLLHHRLALCLKEATAEGRTEDSDLVSKEDQRLRQLVPTLESSMKPVDPVPHSIGDMITYRVPKFVSDAVESVVTTGKLPSNSKVTRVWVAERAAKIAEEDEDTCYDRSKPIERRAIRELAFALHVISNGERGCKEVSRPIRLCVLYMAKPPSCFSPRAPGPSAREPARHSLLDKHTGIPSMPPNLKRLFPLAGSERSRRERHAGSELSTSATASQDLSIGPHIPPKAFGEQPDRTIVETRKIEDELMADKITDVLTGDTKDFLGEYDNEIWSLITSFKDPDVRRVLCSLFIHGAAEKNSAMMNVSVIREAGVLIGDDSSRFFQPNGESKMRVSWTWTVVPEESGW</sequence>
<feature type="compositionally biased region" description="Basic and acidic residues" evidence="1">
    <location>
        <begin position="226"/>
        <end position="235"/>
    </location>
</feature>
<feature type="compositionally biased region" description="Polar residues" evidence="1">
    <location>
        <begin position="237"/>
        <end position="248"/>
    </location>
</feature>
<feature type="region of interest" description="Disordered" evidence="1">
    <location>
        <begin position="225"/>
        <end position="262"/>
    </location>
</feature>
<protein>
    <submittedName>
        <fullName evidence="2">Uncharacterized protein</fullName>
    </submittedName>
</protein>
<evidence type="ECO:0000313" key="2">
    <source>
        <dbReference type="EMBL" id="KAI9638002.1"/>
    </source>
</evidence>
<organism evidence="2 3">
    <name type="scientific">Dioszegia hungarica</name>
    <dbReference type="NCBI Taxonomy" id="4972"/>
    <lineage>
        <taxon>Eukaryota</taxon>
        <taxon>Fungi</taxon>
        <taxon>Dikarya</taxon>
        <taxon>Basidiomycota</taxon>
        <taxon>Agaricomycotina</taxon>
        <taxon>Tremellomycetes</taxon>
        <taxon>Tremellales</taxon>
        <taxon>Bulleribasidiaceae</taxon>
        <taxon>Dioszegia</taxon>
    </lineage>
</organism>
<gene>
    <name evidence="2" type="ORF">MKK02DRAFT_31525</name>
</gene>
<dbReference type="AlphaFoldDB" id="A0AA38HD87"/>
<dbReference type="EMBL" id="JAKWFO010000003">
    <property type="protein sequence ID" value="KAI9638002.1"/>
    <property type="molecule type" value="Genomic_DNA"/>
</dbReference>
<dbReference type="Proteomes" id="UP001164286">
    <property type="component" value="Unassembled WGS sequence"/>
</dbReference>
<reference evidence="2" key="1">
    <citation type="journal article" date="2022" name="G3 (Bethesda)">
        <title>High quality genome of the basidiomycete yeast Dioszegia hungarica PDD-24b-2 isolated from cloud water.</title>
        <authorList>
            <person name="Jarrige D."/>
            <person name="Haridas S."/>
            <person name="Bleykasten-Grosshans C."/>
            <person name="Joly M."/>
            <person name="Nadalig T."/>
            <person name="Sancelme M."/>
            <person name="Vuilleumier S."/>
            <person name="Grigoriev I.V."/>
            <person name="Amato P."/>
            <person name="Bringel F."/>
        </authorList>
    </citation>
    <scope>NUCLEOTIDE SEQUENCE</scope>
    <source>
        <strain evidence="2">PDD-24b-2</strain>
    </source>
</reference>
<evidence type="ECO:0000313" key="3">
    <source>
        <dbReference type="Proteomes" id="UP001164286"/>
    </source>
</evidence>
<name>A0AA38HD87_9TREE</name>
<evidence type="ECO:0000256" key="1">
    <source>
        <dbReference type="SAM" id="MobiDB-lite"/>
    </source>
</evidence>
<keyword evidence="3" id="KW-1185">Reference proteome</keyword>
<proteinExistence type="predicted"/>
<dbReference type="RefSeq" id="XP_052947779.1">
    <property type="nucleotide sequence ID" value="XM_053088315.1"/>
</dbReference>